<name>A0ABQ2C052_9FLAO</name>
<dbReference type="Pfam" id="PF00691">
    <property type="entry name" value="OmpA"/>
    <property type="match status" value="1"/>
</dbReference>
<dbReference type="EMBL" id="BMDQ01000003">
    <property type="protein sequence ID" value="GGI57744.1"/>
    <property type="molecule type" value="Genomic_DNA"/>
</dbReference>
<dbReference type="PANTHER" id="PTHR30329">
    <property type="entry name" value="STATOR ELEMENT OF FLAGELLAR MOTOR COMPLEX"/>
    <property type="match status" value="1"/>
</dbReference>
<dbReference type="SMART" id="SM00671">
    <property type="entry name" value="SEL1"/>
    <property type="match status" value="2"/>
</dbReference>
<dbReference type="InterPro" id="IPR006664">
    <property type="entry name" value="OMP_bac"/>
</dbReference>
<dbReference type="PROSITE" id="PS51123">
    <property type="entry name" value="OMPA_2"/>
    <property type="match status" value="1"/>
</dbReference>
<comment type="caution">
    <text evidence="7">The sequence shown here is derived from an EMBL/GenBank/DDBJ whole genome shotgun (WGS) entry which is preliminary data.</text>
</comment>
<feature type="chain" id="PRO_5047522869" evidence="5">
    <location>
        <begin position="24"/>
        <end position="643"/>
    </location>
</feature>
<dbReference type="SUPFAM" id="SSF103088">
    <property type="entry name" value="OmpA-like"/>
    <property type="match status" value="1"/>
</dbReference>
<dbReference type="Pfam" id="PF13620">
    <property type="entry name" value="CarboxypepD_reg"/>
    <property type="match status" value="1"/>
</dbReference>
<dbReference type="PANTHER" id="PTHR30329:SF21">
    <property type="entry name" value="LIPOPROTEIN YIAD-RELATED"/>
    <property type="match status" value="1"/>
</dbReference>
<organism evidence="7 8">
    <name type="scientific">Winogradskyella haliclonae</name>
    <dbReference type="NCBI Taxonomy" id="2048558"/>
    <lineage>
        <taxon>Bacteria</taxon>
        <taxon>Pseudomonadati</taxon>
        <taxon>Bacteroidota</taxon>
        <taxon>Flavobacteriia</taxon>
        <taxon>Flavobacteriales</taxon>
        <taxon>Flavobacteriaceae</taxon>
        <taxon>Winogradskyella</taxon>
    </lineage>
</organism>
<proteinExistence type="predicted"/>
<keyword evidence="8" id="KW-1185">Reference proteome</keyword>
<accession>A0ABQ2C052</accession>
<dbReference type="PRINTS" id="PR01021">
    <property type="entry name" value="OMPADOMAIN"/>
</dbReference>
<gene>
    <name evidence="7" type="ORF">GCM10011444_20530</name>
</gene>
<dbReference type="Proteomes" id="UP000624701">
    <property type="component" value="Unassembled WGS sequence"/>
</dbReference>
<dbReference type="InterPro" id="IPR036737">
    <property type="entry name" value="OmpA-like_sf"/>
</dbReference>
<evidence type="ECO:0000256" key="4">
    <source>
        <dbReference type="PROSITE-ProRule" id="PRU00473"/>
    </source>
</evidence>
<evidence type="ECO:0000259" key="6">
    <source>
        <dbReference type="PROSITE" id="PS51123"/>
    </source>
</evidence>
<keyword evidence="5" id="KW-0732">Signal</keyword>
<dbReference type="InterPro" id="IPR011990">
    <property type="entry name" value="TPR-like_helical_dom_sf"/>
</dbReference>
<dbReference type="Gene3D" id="2.60.40.1120">
    <property type="entry name" value="Carboxypeptidase-like, regulatory domain"/>
    <property type="match status" value="1"/>
</dbReference>
<comment type="subcellular location">
    <subcellularLocation>
        <location evidence="1">Cell outer membrane</location>
    </subcellularLocation>
</comment>
<evidence type="ECO:0000256" key="1">
    <source>
        <dbReference type="ARBA" id="ARBA00004442"/>
    </source>
</evidence>
<dbReference type="Pfam" id="PF07676">
    <property type="entry name" value="PD40"/>
    <property type="match status" value="2"/>
</dbReference>
<dbReference type="InterPro" id="IPR050330">
    <property type="entry name" value="Bact_OuterMem_StrucFunc"/>
</dbReference>
<dbReference type="SUPFAM" id="SSF49464">
    <property type="entry name" value="Carboxypeptidase regulatory domain-like"/>
    <property type="match status" value="1"/>
</dbReference>
<evidence type="ECO:0000313" key="8">
    <source>
        <dbReference type="Proteomes" id="UP000624701"/>
    </source>
</evidence>
<dbReference type="InterPro" id="IPR008969">
    <property type="entry name" value="CarboxyPept-like_regulatory"/>
</dbReference>
<dbReference type="InterPro" id="IPR011659">
    <property type="entry name" value="WD40"/>
</dbReference>
<evidence type="ECO:0000256" key="5">
    <source>
        <dbReference type="SAM" id="SignalP"/>
    </source>
</evidence>
<keyword evidence="2 4" id="KW-0472">Membrane</keyword>
<dbReference type="SUPFAM" id="SSF82171">
    <property type="entry name" value="DPP6 N-terminal domain-like"/>
    <property type="match status" value="1"/>
</dbReference>
<dbReference type="Gene3D" id="2.120.10.30">
    <property type="entry name" value="TolB, C-terminal domain"/>
    <property type="match status" value="1"/>
</dbReference>
<dbReference type="SUPFAM" id="SSF81901">
    <property type="entry name" value="HCP-like"/>
    <property type="match status" value="1"/>
</dbReference>
<feature type="signal peptide" evidence="5">
    <location>
        <begin position="1"/>
        <end position="23"/>
    </location>
</feature>
<dbReference type="InterPro" id="IPR011042">
    <property type="entry name" value="6-blade_b-propeller_TolB-like"/>
</dbReference>
<evidence type="ECO:0000256" key="2">
    <source>
        <dbReference type="ARBA" id="ARBA00023136"/>
    </source>
</evidence>
<sequence length="643" mass="73587">MQFTMKTRLILILFTLCFSSSFAQLKLADKFFKGYSYIKAIELYEIAVEKGDSSMHVLTRLGDAYYNNSNTEKSVIWYGLAADKYEDKLDSEYLFKYIQSLVSTKQYDKAKLWVQKLKDKQIEGSETNKYITENFDVYTVTGIVDERRIIKLNNLNFNTEFSDFGAYVKDNTLYFASSRDASSGVYDWNKEPFLDLYQVEINRGNKSISFDAPQKISASKINTDYHEANVAITNDGKTLYFTRDNLTKRNRLEYTKDGTTHLELYKATLNAENNQWENLEALPFNDDVFSTGHPALSPDNKQLYFASDREGGYGASDIYVVDINEDGTYSEPRNLGENINTAGRELFPSIDNEGTFYYSSDGLINYGLLDIYKSDILNNPDAKSENIGEPFNTGYDDFGYVFNSETKEGYLSSNREGGKGGDDIYSFNSYVCEQTIEGVVRDELTNEVMPGATVRLIDETGKVISELTTDDQGSYKFEKTLCEKTFTVVGSKSDYKDDQKTVTTSDENEKVNVADLLLTPLIIDNQIVINPIFFDFDKWNIRTDAQFELENIVDVMRRHPTMVIKIESHTDSRGGERYNMRLSDRRAKSTRDYIISRGIEANRIESAIGYGESQLLNRCSNGVKCSKEEHQLNRRSYFYILQD</sequence>
<dbReference type="Gene3D" id="3.30.1330.60">
    <property type="entry name" value="OmpA-like domain"/>
    <property type="match status" value="1"/>
</dbReference>
<dbReference type="InterPro" id="IPR006597">
    <property type="entry name" value="Sel1-like"/>
</dbReference>
<evidence type="ECO:0000313" key="7">
    <source>
        <dbReference type="EMBL" id="GGI57744.1"/>
    </source>
</evidence>
<reference evidence="8" key="1">
    <citation type="journal article" date="2019" name="Int. J. Syst. Evol. Microbiol.">
        <title>The Global Catalogue of Microorganisms (GCM) 10K type strain sequencing project: providing services to taxonomists for standard genome sequencing and annotation.</title>
        <authorList>
            <consortium name="The Broad Institute Genomics Platform"/>
            <consortium name="The Broad Institute Genome Sequencing Center for Infectious Disease"/>
            <person name="Wu L."/>
            <person name="Ma J."/>
        </authorList>
    </citation>
    <scope>NUCLEOTIDE SEQUENCE [LARGE SCALE GENOMIC DNA]</scope>
    <source>
        <strain evidence="8">CCM 8681</strain>
    </source>
</reference>
<dbReference type="Gene3D" id="1.25.40.10">
    <property type="entry name" value="Tetratricopeptide repeat domain"/>
    <property type="match status" value="1"/>
</dbReference>
<dbReference type="CDD" id="cd07185">
    <property type="entry name" value="OmpA_C-like"/>
    <property type="match status" value="1"/>
</dbReference>
<feature type="domain" description="OmpA-like" evidence="6">
    <location>
        <begin position="523"/>
        <end position="643"/>
    </location>
</feature>
<evidence type="ECO:0000256" key="3">
    <source>
        <dbReference type="ARBA" id="ARBA00023237"/>
    </source>
</evidence>
<protein>
    <submittedName>
        <fullName evidence="7">Cell envelope biogenesis protein OmpA</fullName>
    </submittedName>
</protein>
<dbReference type="InterPro" id="IPR006665">
    <property type="entry name" value="OmpA-like"/>
</dbReference>
<keyword evidence="3" id="KW-0998">Cell outer membrane</keyword>